<evidence type="ECO:0000313" key="2">
    <source>
        <dbReference type="Proteomes" id="UP000028511"/>
    </source>
</evidence>
<dbReference type="Proteomes" id="UP000028511">
    <property type="component" value="Unassembled WGS sequence"/>
</dbReference>
<organism evidence="1 2">
    <name type="scientific">Xenorhabdus bovienii str. puntauvense</name>
    <dbReference type="NCBI Taxonomy" id="1398201"/>
    <lineage>
        <taxon>Bacteria</taxon>
        <taxon>Pseudomonadati</taxon>
        <taxon>Pseudomonadota</taxon>
        <taxon>Gammaproteobacteria</taxon>
        <taxon>Enterobacterales</taxon>
        <taxon>Morganellaceae</taxon>
        <taxon>Xenorhabdus</taxon>
    </lineage>
</organism>
<evidence type="ECO:0000313" key="1">
    <source>
        <dbReference type="EMBL" id="CDG98555.1"/>
    </source>
</evidence>
<accession>A0A077NKX8</accession>
<reference evidence="1" key="1">
    <citation type="submission" date="2013-07" db="EMBL/GenBank/DDBJ databases">
        <title>Sub-species coevolution in mutualistic symbiosis.</title>
        <authorList>
            <person name="Murfin K."/>
            <person name="Klassen J."/>
            <person name="Lee M."/>
            <person name="Forst S."/>
            <person name="Stock P."/>
            <person name="Goodrich-Blair H."/>
        </authorList>
    </citation>
    <scope>NUCLEOTIDE SEQUENCE [LARGE SCALE GENOMIC DNA]</scope>
    <source>
        <strain evidence="1">Puntauvense</strain>
    </source>
</reference>
<gene>
    <name evidence="1" type="ORF">XBP1_330063</name>
</gene>
<proteinExistence type="predicted"/>
<dbReference type="EMBL" id="CBSW010000236">
    <property type="protein sequence ID" value="CDG98555.1"/>
    <property type="molecule type" value="Genomic_DNA"/>
</dbReference>
<dbReference type="HOGENOM" id="CLU_2756897_0_0_6"/>
<dbReference type="AlphaFoldDB" id="A0A077NKX8"/>
<sequence>MRWDFFSPFLYLGVASENGKNSTNRTIKAFPDGQHQLVIFLLAQRSRFRRVKLAFIVSAQSHRNSQFTNNLF</sequence>
<protein>
    <submittedName>
        <fullName evidence="1">Uncharacterized protein</fullName>
    </submittedName>
</protein>
<name>A0A077NKX8_XENBV</name>
<comment type="caution">
    <text evidence="1">The sequence shown here is derived from an EMBL/GenBank/DDBJ whole genome shotgun (WGS) entry which is preliminary data.</text>
</comment>